<feature type="signal peptide" evidence="1">
    <location>
        <begin position="1"/>
        <end position="17"/>
    </location>
</feature>
<keyword evidence="1" id="KW-0732">Signal</keyword>
<feature type="chain" id="PRO_5025676212" description="Secreted protein" evidence="1">
    <location>
        <begin position="18"/>
        <end position="72"/>
    </location>
</feature>
<evidence type="ECO:0000256" key="1">
    <source>
        <dbReference type="SAM" id="SignalP"/>
    </source>
</evidence>
<proteinExistence type="predicted"/>
<dbReference type="EMBL" id="QXFV01002142">
    <property type="protein sequence ID" value="KAE8992196.1"/>
    <property type="molecule type" value="Genomic_DNA"/>
</dbReference>
<evidence type="ECO:0000313" key="3">
    <source>
        <dbReference type="Proteomes" id="UP000429607"/>
    </source>
</evidence>
<accession>A0A6A3JA85</accession>
<dbReference type="Proteomes" id="UP000429607">
    <property type="component" value="Unassembled WGS sequence"/>
</dbReference>
<name>A0A6A3JA85_9STRA</name>
<dbReference type="AlphaFoldDB" id="A0A6A3JA85"/>
<evidence type="ECO:0008006" key="4">
    <source>
        <dbReference type="Google" id="ProtNLM"/>
    </source>
</evidence>
<gene>
    <name evidence="2" type="ORF">PR001_g21013</name>
</gene>
<sequence>MLLAFVLIKPLANSCNAAHVPVLSLPRQVPPDQRAACSVSALSQRFPSLRGKSLCGDYCRAAFDHVIRPRAG</sequence>
<evidence type="ECO:0000313" key="2">
    <source>
        <dbReference type="EMBL" id="KAE8992196.1"/>
    </source>
</evidence>
<reference evidence="2 3" key="1">
    <citation type="submission" date="2018-09" db="EMBL/GenBank/DDBJ databases">
        <title>Genomic investigation of the strawberry pathogen Phytophthora fragariae indicates pathogenicity is determined by transcriptional variation in three key races.</title>
        <authorList>
            <person name="Adams T.M."/>
            <person name="Armitage A.D."/>
            <person name="Sobczyk M.K."/>
            <person name="Bates H.J."/>
            <person name="Dunwell J.M."/>
            <person name="Nellist C.F."/>
            <person name="Harrison R.J."/>
        </authorList>
    </citation>
    <scope>NUCLEOTIDE SEQUENCE [LARGE SCALE GENOMIC DNA]</scope>
    <source>
        <strain evidence="2 3">SCRP249</strain>
    </source>
</reference>
<organism evidence="2 3">
    <name type="scientific">Phytophthora rubi</name>
    <dbReference type="NCBI Taxonomy" id="129364"/>
    <lineage>
        <taxon>Eukaryota</taxon>
        <taxon>Sar</taxon>
        <taxon>Stramenopiles</taxon>
        <taxon>Oomycota</taxon>
        <taxon>Peronosporomycetes</taxon>
        <taxon>Peronosporales</taxon>
        <taxon>Peronosporaceae</taxon>
        <taxon>Phytophthora</taxon>
    </lineage>
</organism>
<protein>
    <recommendedName>
        <fullName evidence="4">Secreted protein</fullName>
    </recommendedName>
</protein>
<comment type="caution">
    <text evidence="2">The sequence shown here is derived from an EMBL/GenBank/DDBJ whole genome shotgun (WGS) entry which is preliminary data.</text>
</comment>